<keyword evidence="1" id="KW-0812">Transmembrane</keyword>
<dbReference type="EMBL" id="GGEC01075394">
    <property type="protein sequence ID" value="MBX55878.1"/>
    <property type="molecule type" value="Transcribed_RNA"/>
</dbReference>
<accession>A0A2P2PMC5</accession>
<dbReference type="AlphaFoldDB" id="A0A2P2PMC5"/>
<organism evidence="2">
    <name type="scientific">Rhizophora mucronata</name>
    <name type="common">Asiatic mangrove</name>
    <dbReference type="NCBI Taxonomy" id="61149"/>
    <lineage>
        <taxon>Eukaryota</taxon>
        <taxon>Viridiplantae</taxon>
        <taxon>Streptophyta</taxon>
        <taxon>Embryophyta</taxon>
        <taxon>Tracheophyta</taxon>
        <taxon>Spermatophyta</taxon>
        <taxon>Magnoliopsida</taxon>
        <taxon>eudicotyledons</taxon>
        <taxon>Gunneridae</taxon>
        <taxon>Pentapetalae</taxon>
        <taxon>rosids</taxon>
        <taxon>fabids</taxon>
        <taxon>Malpighiales</taxon>
        <taxon>Rhizophoraceae</taxon>
        <taxon>Rhizophora</taxon>
    </lineage>
</organism>
<keyword evidence="1" id="KW-0472">Membrane</keyword>
<feature type="transmembrane region" description="Helical" evidence="1">
    <location>
        <begin position="12"/>
        <end position="34"/>
    </location>
</feature>
<proteinExistence type="predicted"/>
<evidence type="ECO:0000313" key="2">
    <source>
        <dbReference type="EMBL" id="MBX55878.1"/>
    </source>
</evidence>
<sequence length="73" mass="8050">MARHLSHRWWAAGLHGAALAYTLIINITIANNFGSYRRYLAGRREIGLSLGSSKLTRRLVVGSGCLLRRVEGA</sequence>
<name>A0A2P2PMC5_RHIMU</name>
<keyword evidence="1" id="KW-1133">Transmembrane helix</keyword>
<reference evidence="2" key="1">
    <citation type="submission" date="2018-02" db="EMBL/GenBank/DDBJ databases">
        <title>Rhizophora mucronata_Transcriptome.</title>
        <authorList>
            <person name="Meera S.P."/>
            <person name="Sreeshan A."/>
            <person name="Augustine A."/>
        </authorList>
    </citation>
    <scope>NUCLEOTIDE SEQUENCE</scope>
    <source>
        <tissue evidence="2">Leaf</tissue>
    </source>
</reference>
<evidence type="ECO:0000256" key="1">
    <source>
        <dbReference type="SAM" id="Phobius"/>
    </source>
</evidence>
<protein>
    <submittedName>
        <fullName evidence="2">Uncharacterized protein</fullName>
    </submittedName>
</protein>